<keyword evidence="2" id="KW-1133">Transmembrane helix</keyword>
<feature type="compositionally biased region" description="Basic and acidic residues" evidence="1">
    <location>
        <begin position="180"/>
        <end position="191"/>
    </location>
</feature>
<dbReference type="AlphaFoldDB" id="A0A6G1HML8"/>
<name>A0A6G1HML8_9PEZI</name>
<dbReference type="EMBL" id="ML996704">
    <property type="protein sequence ID" value="KAF2397106.1"/>
    <property type="molecule type" value="Genomic_DNA"/>
</dbReference>
<accession>A0A6G1HML8</accession>
<feature type="compositionally biased region" description="Polar residues" evidence="1">
    <location>
        <begin position="140"/>
        <end position="158"/>
    </location>
</feature>
<sequence>MPPEATAPDDTTTPHPLLIFSLASSSLLLALVLLLIIILVCRSRQARRQNQPDANMELQQHLNDSNSVEYPPFNYPWPPLAPNRHPGSTNRQTTGFATSSTDLHPPMETHLDRWPPTTVTDNDLDNPGVKFVGTEPVGGASSTTTSKPGGDATASTAGEVSHGTGTGHGSSHETGTGHHSSHDTGTSHDFSHSTGTDHGFSNVAL</sequence>
<evidence type="ECO:0000313" key="4">
    <source>
        <dbReference type="Proteomes" id="UP000799640"/>
    </source>
</evidence>
<evidence type="ECO:0000256" key="1">
    <source>
        <dbReference type="SAM" id="MobiDB-lite"/>
    </source>
</evidence>
<proteinExistence type="predicted"/>
<dbReference type="Proteomes" id="UP000799640">
    <property type="component" value="Unassembled WGS sequence"/>
</dbReference>
<protein>
    <submittedName>
        <fullName evidence="3">Uncharacterized protein</fullName>
    </submittedName>
</protein>
<feature type="region of interest" description="Disordered" evidence="1">
    <location>
        <begin position="85"/>
        <end position="205"/>
    </location>
</feature>
<feature type="transmembrane region" description="Helical" evidence="2">
    <location>
        <begin position="17"/>
        <end position="41"/>
    </location>
</feature>
<evidence type="ECO:0000313" key="3">
    <source>
        <dbReference type="EMBL" id="KAF2397106.1"/>
    </source>
</evidence>
<keyword evidence="2" id="KW-0472">Membrane</keyword>
<keyword evidence="2" id="KW-0812">Transmembrane</keyword>
<organism evidence="3 4">
    <name type="scientific">Trichodelitschia bisporula</name>
    <dbReference type="NCBI Taxonomy" id="703511"/>
    <lineage>
        <taxon>Eukaryota</taxon>
        <taxon>Fungi</taxon>
        <taxon>Dikarya</taxon>
        <taxon>Ascomycota</taxon>
        <taxon>Pezizomycotina</taxon>
        <taxon>Dothideomycetes</taxon>
        <taxon>Dothideomycetes incertae sedis</taxon>
        <taxon>Phaeotrichales</taxon>
        <taxon>Phaeotrichaceae</taxon>
        <taxon>Trichodelitschia</taxon>
    </lineage>
</organism>
<reference evidence="3" key="1">
    <citation type="journal article" date="2020" name="Stud. Mycol.">
        <title>101 Dothideomycetes genomes: a test case for predicting lifestyles and emergence of pathogens.</title>
        <authorList>
            <person name="Haridas S."/>
            <person name="Albert R."/>
            <person name="Binder M."/>
            <person name="Bloem J."/>
            <person name="Labutti K."/>
            <person name="Salamov A."/>
            <person name="Andreopoulos B."/>
            <person name="Baker S."/>
            <person name="Barry K."/>
            <person name="Bills G."/>
            <person name="Bluhm B."/>
            <person name="Cannon C."/>
            <person name="Castanera R."/>
            <person name="Culley D."/>
            <person name="Daum C."/>
            <person name="Ezra D."/>
            <person name="Gonzalez J."/>
            <person name="Henrissat B."/>
            <person name="Kuo A."/>
            <person name="Liang C."/>
            <person name="Lipzen A."/>
            <person name="Lutzoni F."/>
            <person name="Magnuson J."/>
            <person name="Mondo S."/>
            <person name="Nolan M."/>
            <person name="Ohm R."/>
            <person name="Pangilinan J."/>
            <person name="Park H.-J."/>
            <person name="Ramirez L."/>
            <person name="Alfaro M."/>
            <person name="Sun H."/>
            <person name="Tritt A."/>
            <person name="Yoshinaga Y."/>
            <person name="Zwiers L.-H."/>
            <person name="Turgeon B."/>
            <person name="Goodwin S."/>
            <person name="Spatafora J."/>
            <person name="Crous P."/>
            <person name="Grigoriev I."/>
        </authorList>
    </citation>
    <scope>NUCLEOTIDE SEQUENCE</scope>
    <source>
        <strain evidence="3">CBS 262.69</strain>
    </source>
</reference>
<evidence type="ECO:0000256" key="2">
    <source>
        <dbReference type="SAM" id="Phobius"/>
    </source>
</evidence>
<feature type="compositionally biased region" description="Polar residues" evidence="1">
    <location>
        <begin position="86"/>
        <end position="102"/>
    </location>
</feature>
<gene>
    <name evidence="3" type="ORF">EJ06DRAFT_584600</name>
</gene>
<keyword evidence="4" id="KW-1185">Reference proteome</keyword>